<gene>
    <name evidence="1" type="ORF">GCM10011494_27400</name>
</gene>
<sequence length="488" mass="54188">MSKAPRSKLSMSPQRETLVDDDEDGPLVLGILDLSLPCRRFVVEHKVAEVGKISVTAEFLLRFVKALGSCTEEAVQSFFGYSRREMAYVVAEVEEADYVDRTDGRLTLTANGLGLFQPGSDDPLIFEVERKTARIGLDLISLAPADTRPPSVFELNLPELPLTDPAQVSSATEKVPTQFRRHFRELAPRMDAVAAARRSLYSIDAVSAEERFTNVVRVKLVSSGMKPMHAEIDLSDWRSDHELADREAVGRSVLQVIERLGRSRREDDVDAYRLLTELAPEYLHEWTRRDGLSIRRYYRHAFTSRGDVRADRQTTPIVGSLFTPDNARRLVEIANNGLRRTQHPSPALFWVVPQAPMWGGTSIMAEAVDQLRDLVSRAGDFRQVEATALIAGKPEPWIKHAFTSWRETQSPVFPSGFEMLLVPGGFVAAVVHAPVGAPSGIPVPLGFASFDPRTVERTMALLALQAPRFGLGEALTRELHQTAAEPNA</sequence>
<dbReference type="RefSeq" id="WP_188772117.1">
    <property type="nucleotide sequence ID" value="NZ_BMHK01000019.1"/>
</dbReference>
<organism evidence="1 2">
    <name type="scientific">Novosphingobium endophyticum</name>
    <dbReference type="NCBI Taxonomy" id="1955250"/>
    <lineage>
        <taxon>Bacteria</taxon>
        <taxon>Pseudomonadati</taxon>
        <taxon>Pseudomonadota</taxon>
        <taxon>Alphaproteobacteria</taxon>
        <taxon>Sphingomonadales</taxon>
        <taxon>Sphingomonadaceae</taxon>
        <taxon>Novosphingobium</taxon>
    </lineage>
</organism>
<reference evidence="1" key="2">
    <citation type="submission" date="2020-09" db="EMBL/GenBank/DDBJ databases">
        <authorList>
            <person name="Sun Q."/>
            <person name="Zhou Y."/>
        </authorList>
    </citation>
    <scope>NUCLEOTIDE SEQUENCE</scope>
    <source>
        <strain evidence="1">CGMCC 1.15095</strain>
    </source>
</reference>
<proteinExistence type="predicted"/>
<dbReference type="EMBL" id="BMHK01000019">
    <property type="protein sequence ID" value="GGC07314.1"/>
    <property type="molecule type" value="Genomic_DNA"/>
</dbReference>
<dbReference type="Proteomes" id="UP000608154">
    <property type="component" value="Unassembled WGS sequence"/>
</dbReference>
<dbReference type="AlphaFoldDB" id="A0A916X5C2"/>
<protein>
    <submittedName>
        <fullName evidence="1">Uncharacterized protein</fullName>
    </submittedName>
</protein>
<keyword evidence="2" id="KW-1185">Reference proteome</keyword>
<comment type="caution">
    <text evidence="1">The sequence shown here is derived from an EMBL/GenBank/DDBJ whole genome shotgun (WGS) entry which is preliminary data.</text>
</comment>
<evidence type="ECO:0000313" key="1">
    <source>
        <dbReference type="EMBL" id="GGC07314.1"/>
    </source>
</evidence>
<reference evidence="1" key="1">
    <citation type="journal article" date="2014" name="Int. J. Syst. Evol. Microbiol.">
        <title>Complete genome sequence of Corynebacterium casei LMG S-19264T (=DSM 44701T), isolated from a smear-ripened cheese.</title>
        <authorList>
            <consortium name="US DOE Joint Genome Institute (JGI-PGF)"/>
            <person name="Walter F."/>
            <person name="Albersmeier A."/>
            <person name="Kalinowski J."/>
            <person name="Ruckert C."/>
        </authorList>
    </citation>
    <scope>NUCLEOTIDE SEQUENCE</scope>
    <source>
        <strain evidence="1">CGMCC 1.15095</strain>
    </source>
</reference>
<accession>A0A916X5C2</accession>
<evidence type="ECO:0000313" key="2">
    <source>
        <dbReference type="Proteomes" id="UP000608154"/>
    </source>
</evidence>
<name>A0A916X5C2_9SPHN</name>